<feature type="region of interest" description="Disordered" evidence="1">
    <location>
        <begin position="99"/>
        <end position="120"/>
    </location>
</feature>
<dbReference type="EMBL" id="BAABHK010000002">
    <property type="protein sequence ID" value="GAA4622703.1"/>
    <property type="molecule type" value="Genomic_DNA"/>
</dbReference>
<organism evidence="2 3">
    <name type="scientific">Actinoallomurus vinaceus</name>
    <dbReference type="NCBI Taxonomy" id="1080074"/>
    <lineage>
        <taxon>Bacteria</taxon>
        <taxon>Bacillati</taxon>
        <taxon>Actinomycetota</taxon>
        <taxon>Actinomycetes</taxon>
        <taxon>Streptosporangiales</taxon>
        <taxon>Thermomonosporaceae</taxon>
        <taxon>Actinoallomurus</taxon>
    </lineage>
</organism>
<accession>A0ABP8U683</accession>
<evidence type="ECO:0000313" key="2">
    <source>
        <dbReference type="EMBL" id="GAA4622703.1"/>
    </source>
</evidence>
<evidence type="ECO:0000256" key="1">
    <source>
        <dbReference type="SAM" id="MobiDB-lite"/>
    </source>
</evidence>
<proteinExistence type="predicted"/>
<evidence type="ECO:0000313" key="3">
    <source>
        <dbReference type="Proteomes" id="UP001501442"/>
    </source>
</evidence>
<protein>
    <submittedName>
        <fullName evidence="2">Uncharacterized protein</fullName>
    </submittedName>
</protein>
<keyword evidence="3" id="KW-1185">Reference proteome</keyword>
<gene>
    <name evidence="2" type="ORF">GCM10023196_015970</name>
</gene>
<name>A0ABP8U683_9ACTN</name>
<reference evidence="3" key="1">
    <citation type="journal article" date="2019" name="Int. J. Syst. Evol. Microbiol.">
        <title>The Global Catalogue of Microorganisms (GCM) 10K type strain sequencing project: providing services to taxonomists for standard genome sequencing and annotation.</title>
        <authorList>
            <consortium name="The Broad Institute Genomics Platform"/>
            <consortium name="The Broad Institute Genome Sequencing Center for Infectious Disease"/>
            <person name="Wu L."/>
            <person name="Ma J."/>
        </authorList>
    </citation>
    <scope>NUCLEOTIDE SEQUENCE [LARGE SCALE GENOMIC DNA]</scope>
    <source>
        <strain evidence="3">JCM 17939</strain>
    </source>
</reference>
<comment type="caution">
    <text evidence="2">The sequence shown here is derived from an EMBL/GenBank/DDBJ whole genome shotgun (WGS) entry which is preliminary data.</text>
</comment>
<sequence length="179" mass="18852">MNTAAEWSERIARRVTPDEVDFAADVGEAYAAGAASRAALFDRPGAEPGGFGLASAIGELPLILAALADTGRILRHALATQELGNAVAIASLWVSLRGTRTPPTAPQGTKAGTDDAQAASADDARTALTRAYAELTDRLRSLGFPPERAERLARELLEELLADAVSAEDFIRRLDGGKR</sequence>
<dbReference type="RefSeq" id="WP_345430001.1">
    <property type="nucleotide sequence ID" value="NZ_BAABHK010000002.1"/>
</dbReference>
<dbReference type="Proteomes" id="UP001501442">
    <property type="component" value="Unassembled WGS sequence"/>
</dbReference>